<evidence type="ECO:0000256" key="1">
    <source>
        <dbReference type="SAM" id="Phobius"/>
    </source>
</evidence>
<gene>
    <name evidence="2" type="ORF">cubi_03643</name>
</gene>
<accession>A0A1J4MIT9</accession>
<keyword evidence="1" id="KW-0472">Membrane</keyword>
<keyword evidence="1" id="KW-1133">Transmembrane helix</keyword>
<protein>
    <submittedName>
        <fullName evidence="2">Uncharacterized protein</fullName>
    </submittedName>
</protein>
<dbReference type="EMBL" id="LRBP01000019">
    <property type="protein sequence ID" value="OII72773.1"/>
    <property type="molecule type" value="Genomic_DNA"/>
</dbReference>
<feature type="transmembrane region" description="Helical" evidence="1">
    <location>
        <begin position="352"/>
        <end position="372"/>
    </location>
</feature>
<dbReference type="VEuPathDB" id="CryptoDB:cubi_03643"/>
<dbReference type="Proteomes" id="UP000186176">
    <property type="component" value="Unassembled WGS sequence"/>
</dbReference>
<dbReference type="GeneID" id="39980436"/>
<dbReference type="RefSeq" id="XP_028874154.1">
    <property type="nucleotide sequence ID" value="XM_029020657.1"/>
</dbReference>
<dbReference type="OrthoDB" id="339750at2759"/>
<feature type="transmembrane region" description="Helical" evidence="1">
    <location>
        <begin position="42"/>
        <end position="65"/>
    </location>
</feature>
<organism evidence="2 3">
    <name type="scientific">Cryptosporidium ubiquitum</name>
    <dbReference type="NCBI Taxonomy" id="857276"/>
    <lineage>
        <taxon>Eukaryota</taxon>
        <taxon>Sar</taxon>
        <taxon>Alveolata</taxon>
        <taxon>Apicomplexa</taxon>
        <taxon>Conoidasida</taxon>
        <taxon>Coccidia</taxon>
        <taxon>Eucoccidiorida</taxon>
        <taxon>Eimeriorina</taxon>
        <taxon>Cryptosporidiidae</taxon>
        <taxon>Cryptosporidium</taxon>
    </lineage>
</organism>
<reference evidence="2 3" key="1">
    <citation type="submission" date="2016-10" db="EMBL/GenBank/DDBJ databases">
        <title>Reductive evolution of mitochondrial metabolism and differential evolution of invasion-related proteins in Cryptosporidium.</title>
        <authorList>
            <person name="Liu S."/>
            <person name="Roellig D.M."/>
            <person name="Guo Y."/>
            <person name="Li N."/>
            <person name="Frace M.A."/>
            <person name="Tang K."/>
            <person name="Zhang L."/>
            <person name="Feng Y."/>
            <person name="Xiao L."/>
        </authorList>
    </citation>
    <scope>NUCLEOTIDE SEQUENCE [LARGE SCALE GENOMIC DNA]</scope>
    <source>
        <strain evidence="2">39726</strain>
    </source>
</reference>
<name>A0A1J4MIT9_9CRYT</name>
<evidence type="ECO:0000313" key="3">
    <source>
        <dbReference type="Proteomes" id="UP000186176"/>
    </source>
</evidence>
<keyword evidence="3" id="KW-1185">Reference proteome</keyword>
<proteinExistence type="predicted"/>
<keyword evidence="1" id="KW-0812">Transmembrane</keyword>
<sequence>MMKKFINSIKEVIIGIYSSFRNFVVPYGSFGKSSEARKAENFAFFIKIIVWFPLYFICGLLFIIFAQTGWFVSMLASTGIQPYFEAPSILICPLTVQDSTGDNTIQEQNDEIPFLNNSHFYLVLRSQGILGYKKAPVRRCGTSCLCFDTSQGDFNTIDNQTLNKHPIENTFIMKTGKTRKKSLPDLTELNLSGRLDVDYLELWIFHNYLDPNKRIVKVGLYGNSIPLLHDDFPKTATWHIMKLGDVTLFLLRLIRFRSEEFSLYQILDLLLFFLSNRVNKHNSSFYMYNIHSGHFINPSLSNENFVNAIKRIKLATKEDINIENSSDLSVLHLEASSKFIKEVYKIGQSMSIAAFIGCLVILIVLVNNVGVFKLCFKRRIINEEDSQEEMKPKLCVAAPVKAISCYLLSENHQDNQECRTSTSDYQDELKIPINVKNTNTLDEDKLLDRY</sequence>
<comment type="caution">
    <text evidence="2">The sequence shown here is derived from an EMBL/GenBank/DDBJ whole genome shotgun (WGS) entry which is preliminary data.</text>
</comment>
<evidence type="ECO:0000313" key="2">
    <source>
        <dbReference type="EMBL" id="OII72773.1"/>
    </source>
</evidence>
<dbReference type="AlphaFoldDB" id="A0A1J4MIT9"/>